<name>A0A3M0ADD0_9GAMM</name>
<dbReference type="Gene3D" id="3.20.20.140">
    <property type="entry name" value="Metal-dependent hydrolases"/>
    <property type="match status" value="1"/>
</dbReference>
<dbReference type="RefSeq" id="WP_121875843.1">
    <property type="nucleotide sequence ID" value="NZ_REFJ01000001.1"/>
</dbReference>
<evidence type="ECO:0000313" key="2">
    <source>
        <dbReference type="Proteomes" id="UP000267187"/>
    </source>
</evidence>
<dbReference type="EMBL" id="REFJ01000001">
    <property type="protein sequence ID" value="RMA82517.1"/>
    <property type="molecule type" value="Genomic_DNA"/>
</dbReference>
<gene>
    <name evidence="1" type="ORF">DFR27_0467</name>
</gene>
<dbReference type="GO" id="GO:0006508">
    <property type="term" value="P:proteolysis"/>
    <property type="evidence" value="ECO:0007669"/>
    <property type="project" value="InterPro"/>
</dbReference>
<dbReference type="InterPro" id="IPR008257">
    <property type="entry name" value="Pept_M19"/>
</dbReference>
<dbReference type="SUPFAM" id="SSF51556">
    <property type="entry name" value="Metallo-dependent hydrolases"/>
    <property type="match status" value="1"/>
</dbReference>
<dbReference type="CDD" id="cd01301">
    <property type="entry name" value="rDP_like"/>
    <property type="match status" value="1"/>
</dbReference>
<dbReference type="Proteomes" id="UP000267187">
    <property type="component" value="Unassembled WGS sequence"/>
</dbReference>
<evidence type="ECO:0000313" key="1">
    <source>
        <dbReference type="EMBL" id="RMA82517.1"/>
    </source>
</evidence>
<accession>A0A3M0ADD0</accession>
<proteinExistence type="predicted"/>
<reference evidence="1 2" key="1">
    <citation type="submission" date="2018-10" db="EMBL/GenBank/DDBJ databases">
        <title>Genomic Encyclopedia of Type Strains, Phase IV (KMG-IV): sequencing the most valuable type-strain genomes for metagenomic binning, comparative biology and taxonomic classification.</title>
        <authorList>
            <person name="Goeker M."/>
        </authorList>
    </citation>
    <scope>NUCLEOTIDE SEQUENCE [LARGE SCALE GENOMIC DNA]</scope>
    <source>
        <strain evidence="1 2">DSM 25080</strain>
    </source>
</reference>
<sequence length="402" mass="43695">MKTSLALTAATLSFALIGCQSEQTATETTASSSPDPVALAHEMIIADTHVDLPYRLEAHYENVLESTVTGDFDFPRARSGGLNAPFMSIYTPAGLEFEEVDTSKQNADQLIDMIESLVAQAPEQMAIVRSWSELEAAVDEGKLALPLGMENGSPIEGDLANLQHFYNRGIRYITLAHSRSNHIADSSYDSERPAGGLTEFGELLVLEMNKLGIMIDISHVSDDAFYDVLRVTKKPVIASHSSARHFTPGFERNMSDEMIKALGDQGGVIFINFGSAFLTEAANNYGPQQREFLRAAGMTDADSEEANALLEEWRLANPYPYATLADVLDHIDHAVSLAGIDAVGIGSDYDGVDDTLPIGLKDVSSYPNLIEGLLGRGYSVADIEKIMSGNLKRVWLEVEQGE</sequence>
<dbReference type="OrthoDB" id="9804920at2"/>
<dbReference type="PANTHER" id="PTHR10443:SF12">
    <property type="entry name" value="DIPEPTIDASE"/>
    <property type="match status" value="1"/>
</dbReference>
<dbReference type="PROSITE" id="PS51257">
    <property type="entry name" value="PROKAR_LIPOPROTEIN"/>
    <property type="match status" value="1"/>
</dbReference>
<dbReference type="PANTHER" id="PTHR10443">
    <property type="entry name" value="MICROSOMAL DIPEPTIDASE"/>
    <property type="match status" value="1"/>
</dbReference>
<organism evidence="1 2">
    <name type="scientific">Umboniibacter marinipuniceus</name>
    <dbReference type="NCBI Taxonomy" id="569599"/>
    <lineage>
        <taxon>Bacteria</taxon>
        <taxon>Pseudomonadati</taxon>
        <taxon>Pseudomonadota</taxon>
        <taxon>Gammaproteobacteria</taxon>
        <taxon>Cellvibrionales</taxon>
        <taxon>Cellvibrionaceae</taxon>
        <taxon>Umboniibacter</taxon>
    </lineage>
</organism>
<dbReference type="AlphaFoldDB" id="A0A3M0ADD0"/>
<dbReference type="PROSITE" id="PS51365">
    <property type="entry name" value="RENAL_DIPEPTIDASE_2"/>
    <property type="match status" value="1"/>
</dbReference>
<dbReference type="Pfam" id="PF01244">
    <property type="entry name" value="Peptidase_M19"/>
    <property type="match status" value="1"/>
</dbReference>
<keyword evidence="2" id="KW-1185">Reference proteome</keyword>
<comment type="caution">
    <text evidence="1">The sequence shown here is derived from an EMBL/GenBank/DDBJ whole genome shotgun (WGS) entry which is preliminary data.</text>
</comment>
<dbReference type="InterPro" id="IPR032466">
    <property type="entry name" value="Metal_Hydrolase"/>
</dbReference>
<dbReference type="GO" id="GO:0070573">
    <property type="term" value="F:metallodipeptidase activity"/>
    <property type="evidence" value="ECO:0007669"/>
    <property type="project" value="InterPro"/>
</dbReference>
<protein>
    <submittedName>
        <fullName evidence="1">Membrane dipeptidase</fullName>
    </submittedName>
</protein>